<dbReference type="Pfam" id="PF18144">
    <property type="entry name" value="SMODS"/>
    <property type="match status" value="1"/>
</dbReference>
<name>A0A9D2NNT5_9FIRM</name>
<dbReference type="GO" id="GO:0016779">
    <property type="term" value="F:nucleotidyltransferase activity"/>
    <property type="evidence" value="ECO:0007669"/>
    <property type="project" value="InterPro"/>
</dbReference>
<proteinExistence type="predicted"/>
<reference evidence="3" key="2">
    <citation type="submission" date="2021-04" db="EMBL/GenBank/DDBJ databases">
        <authorList>
            <person name="Gilroy R."/>
        </authorList>
    </citation>
    <scope>NUCLEOTIDE SEQUENCE</scope>
    <source>
        <strain evidence="3">CHK187-11901</strain>
    </source>
</reference>
<dbReference type="InterPro" id="IPR040511">
    <property type="entry name" value="AGS_C"/>
</dbReference>
<comment type="caution">
    <text evidence="3">The sequence shown here is derived from an EMBL/GenBank/DDBJ whole genome shotgun (WGS) entry which is preliminary data.</text>
</comment>
<accession>A0A9D2NNT5</accession>
<sequence length="432" mass="50049">MPLNSDFQTFCSSLVLDTSAMEVTCEEIAKKLNSHYYNLSGEAKEHCYIVGSVGRKTAKSKTSDLDIIFDLPHDVFTKYDNYEGNGQSQLLQEVKNVLKERYPKSTMRGDGQVIVIEFTSYTVELVPGFKQHDNRFKYPDTHNGGTWKYTDPLSEQEETEATDNSSCQNFRNFCRMLRQWKEQCGVVMGGLLIDTLCYNHFVANAYYADKSYSDYYSVLIDLFEYLKELNKDQSYWYALGSNQLVYNSDNGSFITKASNAYQKLADANDDEEKYLALNEIFGKAFPDYISKSAYSINSAKTYTDTEQFIEDMFCVDIRYNLIIDCNVRQNGFRDFWLRKALRERHILRHNKSLTFQIEYCNVPTPYNIYWKVRNVGAVAELKDMIRGEIIKTDSKVHKERTSFQGPHFVECYIVKDNICVARDRIDVPIGSI</sequence>
<dbReference type="CDD" id="cd05400">
    <property type="entry name" value="NT_2-5OAS_ClassI-CCAase"/>
    <property type="match status" value="1"/>
</dbReference>
<dbReference type="Proteomes" id="UP000823896">
    <property type="component" value="Unassembled WGS sequence"/>
</dbReference>
<gene>
    <name evidence="3" type="ORF">H9702_01790</name>
</gene>
<feature type="domain" description="Adenylyl/Guanylyl and SMODS C-terminal sensor" evidence="2">
    <location>
        <begin position="304"/>
        <end position="429"/>
    </location>
</feature>
<dbReference type="InterPro" id="IPR043519">
    <property type="entry name" value="NT_sf"/>
</dbReference>
<dbReference type="InterPro" id="IPR006116">
    <property type="entry name" value="NT_2-5OAS_ClassI-CCAase"/>
</dbReference>
<dbReference type="AlphaFoldDB" id="A0A9D2NNT5"/>
<dbReference type="Gene3D" id="3.30.460.10">
    <property type="entry name" value="Beta Polymerase, domain 2"/>
    <property type="match status" value="1"/>
</dbReference>
<dbReference type="SUPFAM" id="SSF81301">
    <property type="entry name" value="Nucleotidyltransferase"/>
    <property type="match status" value="1"/>
</dbReference>
<keyword evidence="1" id="KW-0051">Antiviral defense</keyword>
<organism evidence="3 4">
    <name type="scientific">Candidatus Merdibacter merdavium</name>
    <dbReference type="NCBI Taxonomy" id="2838692"/>
    <lineage>
        <taxon>Bacteria</taxon>
        <taxon>Bacillati</taxon>
        <taxon>Bacillota</taxon>
        <taxon>Erysipelotrichia</taxon>
        <taxon>Erysipelotrichales</taxon>
        <taxon>Erysipelotrichaceae</taxon>
        <taxon>Merdibacter</taxon>
    </lineage>
</organism>
<dbReference type="GO" id="GO:0051607">
    <property type="term" value="P:defense response to virus"/>
    <property type="evidence" value="ECO:0007669"/>
    <property type="project" value="UniProtKB-KW"/>
</dbReference>
<evidence type="ECO:0000313" key="4">
    <source>
        <dbReference type="Proteomes" id="UP000823896"/>
    </source>
</evidence>
<reference evidence="3" key="1">
    <citation type="journal article" date="2021" name="PeerJ">
        <title>Extensive microbial diversity within the chicken gut microbiome revealed by metagenomics and culture.</title>
        <authorList>
            <person name="Gilroy R."/>
            <person name="Ravi A."/>
            <person name="Getino M."/>
            <person name="Pursley I."/>
            <person name="Horton D.L."/>
            <person name="Alikhan N.F."/>
            <person name="Baker D."/>
            <person name="Gharbi K."/>
            <person name="Hall N."/>
            <person name="Watson M."/>
            <person name="Adriaenssens E.M."/>
            <person name="Foster-Nyarko E."/>
            <person name="Jarju S."/>
            <person name="Secka A."/>
            <person name="Antonio M."/>
            <person name="Oren A."/>
            <person name="Chaudhuri R.R."/>
            <person name="La Ragione R."/>
            <person name="Hildebrand F."/>
            <person name="Pallen M.J."/>
        </authorList>
    </citation>
    <scope>NUCLEOTIDE SEQUENCE</scope>
    <source>
        <strain evidence="3">CHK187-11901</strain>
    </source>
</reference>
<dbReference type="Pfam" id="PF18134">
    <property type="entry name" value="AGS_C"/>
    <property type="match status" value="1"/>
</dbReference>
<evidence type="ECO:0000259" key="2">
    <source>
        <dbReference type="Pfam" id="PF18134"/>
    </source>
</evidence>
<evidence type="ECO:0000313" key="3">
    <source>
        <dbReference type="EMBL" id="HJC35845.1"/>
    </source>
</evidence>
<evidence type="ECO:0000256" key="1">
    <source>
        <dbReference type="ARBA" id="ARBA00023118"/>
    </source>
</evidence>
<dbReference type="EMBL" id="DWWM01000007">
    <property type="protein sequence ID" value="HJC35845.1"/>
    <property type="molecule type" value="Genomic_DNA"/>
</dbReference>
<protein>
    <recommendedName>
        <fullName evidence="2">Adenylyl/Guanylyl and SMODS C-terminal sensor domain-containing protein</fullName>
    </recommendedName>
</protein>